<evidence type="ECO:0000256" key="2">
    <source>
        <dbReference type="ARBA" id="ARBA00010996"/>
    </source>
</evidence>
<evidence type="ECO:0000256" key="5">
    <source>
        <dbReference type="ARBA" id="ARBA00023008"/>
    </source>
</evidence>
<dbReference type="InterPro" id="IPR000866">
    <property type="entry name" value="AhpC/TSA"/>
</dbReference>
<evidence type="ECO:0000256" key="7">
    <source>
        <dbReference type="ARBA" id="ARBA00023284"/>
    </source>
</evidence>
<comment type="caution">
    <text evidence="13">The sequence shown here is derived from an EMBL/GenBank/DDBJ whole genome shotgun (WGS) entry which is preliminary data.</text>
</comment>
<feature type="region of interest" description="Disordered" evidence="10">
    <location>
        <begin position="247"/>
        <end position="273"/>
    </location>
</feature>
<feature type="disulfide bond" description="Redox-active" evidence="9">
    <location>
        <begin position="105"/>
        <end position="109"/>
    </location>
</feature>
<feature type="domain" description="Thioredoxin" evidence="12">
    <location>
        <begin position="229"/>
        <end position="397"/>
    </location>
</feature>
<dbReference type="RefSeq" id="WP_121369172.1">
    <property type="nucleotide sequence ID" value="NZ_RBKS01000001.1"/>
</dbReference>
<keyword evidence="7" id="KW-0676">Redox-active center</keyword>
<evidence type="ECO:0000256" key="10">
    <source>
        <dbReference type="SAM" id="MobiDB-lite"/>
    </source>
</evidence>
<protein>
    <submittedName>
        <fullName evidence="13">Cytochrome oxidase Cu insertion factor (SCO1/SenC/PrrC family)</fullName>
    </submittedName>
</protein>
<evidence type="ECO:0000313" key="13">
    <source>
        <dbReference type="EMBL" id="RKR74425.1"/>
    </source>
</evidence>
<gene>
    <name evidence="13" type="ORF">C8E83_1537</name>
</gene>
<dbReference type="Proteomes" id="UP000280008">
    <property type="component" value="Unassembled WGS sequence"/>
</dbReference>
<keyword evidence="11" id="KW-1133">Transmembrane helix</keyword>
<feature type="binding site" evidence="8">
    <location>
        <position position="105"/>
    </location>
    <ligand>
        <name>Cu cation</name>
        <dbReference type="ChEBI" id="CHEBI:23378"/>
    </ligand>
</feature>
<comment type="similarity">
    <text evidence="2">Belongs to the SCO1/2 family.</text>
</comment>
<keyword evidence="14" id="KW-1185">Reference proteome</keyword>
<proteinExistence type="inferred from homology"/>
<evidence type="ECO:0000256" key="3">
    <source>
        <dbReference type="ARBA" id="ARBA00022748"/>
    </source>
</evidence>
<dbReference type="CDD" id="cd02968">
    <property type="entry name" value="SCO"/>
    <property type="match status" value="1"/>
</dbReference>
<dbReference type="InterPro" id="IPR013766">
    <property type="entry name" value="Thioredoxin_domain"/>
</dbReference>
<dbReference type="InterPro" id="IPR003782">
    <property type="entry name" value="SCO1/SenC"/>
</dbReference>
<feature type="binding site" evidence="8">
    <location>
        <position position="194"/>
    </location>
    <ligand>
        <name>Cu cation</name>
        <dbReference type="ChEBI" id="CHEBI:23378"/>
    </ligand>
</feature>
<dbReference type="AlphaFoldDB" id="A0A495IH00"/>
<feature type="compositionally biased region" description="Polar residues" evidence="10">
    <location>
        <begin position="263"/>
        <end position="273"/>
    </location>
</feature>
<keyword evidence="11" id="KW-0812">Transmembrane</keyword>
<dbReference type="GO" id="GO:0017004">
    <property type="term" value="P:cytochrome complex assembly"/>
    <property type="evidence" value="ECO:0007669"/>
    <property type="project" value="UniProtKB-KW"/>
</dbReference>
<dbReference type="GO" id="GO:0046872">
    <property type="term" value="F:metal ion binding"/>
    <property type="evidence" value="ECO:0007669"/>
    <property type="project" value="UniProtKB-KW"/>
</dbReference>
<evidence type="ECO:0000259" key="12">
    <source>
        <dbReference type="PROSITE" id="PS51352"/>
    </source>
</evidence>
<dbReference type="PANTHER" id="PTHR42852:SF6">
    <property type="entry name" value="THIOL:DISULFIDE INTERCHANGE PROTEIN DSBE"/>
    <property type="match status" value="1"/>
</dbReference>
<keyword evidence="11" id="KW-0472">Membrane</keyword>
<evidence type="ECO:0000256" key="4">
    <source>
        <dbReference type="ARBA" id="ARBA00022968"/>
    </source>
</evidence>
<name>A0A495IH00_9MICO</name>
<evidence type="ECO:0000313" key="14">
    <source>
        <dbReference type="Proteomes" id="UP000280008"/>
    </source>
</evidence>
<dbReference type="InterPro" id="IPR036249">
    <property type="entry name" value="Thioredoxin-like_sf"/>
</dbReference>
<dbReference type="GO" id="GO:0016209">
    <property type="term" value="F:antioxidant activity"/>
    <property type="evidence" value="ECO:0007669"/>
    <property type="project" value="InterPro"/>
</dbReference>
<dbReference type="PROSITE" id="PS51352">
    <property type="entry name" value="THIOREDOXIN_2"/>
    <property type="match status" value="1"/>
</dbReference>
<keyword evidence="6 9" id="KW-1015">Disulfide bond</keyword>
<comment type="subcellular location">
    <subcellularLocation>
        <location evidence="1">Cell envelope</location>
    </subcellularLocation>
</comment>
<dbReference type="SUPFAM" id="SSF52833">
    <property type="entry name" value="Thioredoxin-like"/>
    <property type="match status" value="2"/>
</dbReference>
<dbReference type="Pfam" id="PF02630">
    <property type="entry name" value="SCO1-SenC"/>
    <property type="match status" value="1"/>
</dbReference>
<dbReference type="Gene3D" id="3.40.30.10">
    <property type="entry name" value="Glutaredoxin"/>
    <property type="match status" value="2"/>
</dbReference>
<evidence type="ECO:0000256" key="8">
    <source>
        <dbReference type="PIRSR" id="PIRSR603782-1"/>
    </source>
</evidence>
<feature type="binding site" evidence="8">
    <location>
        <position position="109"/>
    </location>
    <ligand>
        <name>Cu cation</name>
        <dbReference type="ChEBI" id="CHEBI:23378"/>
    </ligand>
</feature>
<keyword evidence="4" id="KW-0735">Signal-anchor</keyword>
<feature type="transmembrane region" description="Helical" evidence="11">
    <location>
        <begin position="16"/>
        <end position="37"/>
    </location>
</feature>
<dbReference type="InterPro" id="IPR050553">
    <property type="entry name" value="Thioredoxin_ResA/DsbE_sf"/>
</dbReference>
<dbReference type="CDD" id="cd02966">
    <property type="entry name" value="TlpA_like_family"/>
    <property type="match status" value="1"/>
</dbReference>
<keyword evidence="8" id="KW-0479">Metal-binding</keyword>
<sequence length="399" mass="41579">MSDVTPTRIRRGPERWLIWTIAGSVVAAALVVVLVMGQVLSVAASADDVAPHLDQRTARLLEYDALTHVHEKAPAFTLTDQHGRPMSLSSYRGEAVVLSFNDDECTDLCTLLAQDVRVANNDLGQASSKIAWVSINTNPYYPSSADVAQWTDQHGLGSASNWHFGTGSPAALSALAKAYGVPIDLDASTKTVTHGAELFFISPSGVERAIGQFGTESADTSAFGHGLAQAADDLLPASQQEAVAGAGVPATTSGGTEIGATPSPVTLSSLTGTGRVSTSADRGRYTVLNFWSSSCAACVRELPALEAEHRALGSSVAFYGVDVSDPAKAGRAFAESHRVTYPLGADTSGAVAGAFQVTGLPFTVILGPSGKVVIRHPGAMTREQLDYLLRTLDTSLPAG</sequence>
<reference evidence="13 14" key="1">
    <citation type="submission" date="2018-10" db="EMBL/GenBank/DDBJ databases">
        <title>Sequencing the genomes of 1000 actinobacteria strains.</title>
        <authorList>
            <person name="Klenk H.-P."/>
        </authorList>
    </citation>
    <scope>NUCLEOTIDE SEQUENCE [LARGE SCALE GENOMIC DNA]</scope>
    <source>
        <strain evidence="13 14">DSM 17894</strain>
    </source>
</reference>
<evidence type="ECO:0000256" key="6">
    <source>
        <dbReference type="ARBA" id="ARBA00023157"/>
    </source>
</evidence>
<evidence type="ECO:0000256" key="11">
    <source>
        <dbReference type="SAM" id="Phobius"/>
    </source>
</evidence>
<evidence type="ECO:0000256" key="9">
    <source>
        <dbReference type="PIRSR" id="PIRSR603782-2"/>
    </source>
</evidence>
<dbReference type="GO" id="GO:0030313">
    <property type="term" value="C:cell envelope"/>
    <property type="evidence" value="ECO:0007669"/>
    <property type="project" value="UniProtKB-SubCell"/>
</dbReference>
<organism evidence="13 14">
    <name type="scientific">Frondihabitans australicus</name>
    <dbReference type="NCBI Taxonomy" id="386892"/>
    <lineage>
        <taxon>Bacteria</taxon>
        <taxon>Bacillati</taxon>
        <taxon>Actinomycetota</taxon>
        <taxon>Actinomycetes</taxon>
        <taxon>Micrococcales</taxon>
        <taxon>Microbacteriaceae</taxon>
        <taxon>Frondihabitans</taxon>
    </lineage>
</organism>
<keyword evidence="5 8" id="KW-0186">Copper</keyword>
<accession>A0A495IH00</accession>
<dbReference type="GO" id="GO:0016491">
    <property type="term" value="F:oxidoreductase activity"/>
    <property type="evidence" value="ECO:0007669"/>
    <property type="project" value="InterPro"/>
</dbReference>
<evidence type="ECO:0000256" key="1">
    <source>
        <dbReference type="ARBA" id="ARBA00004196"/>
    </source>
</evidence>
<dbReference type="OrthoDB" id="9790194at2"/>
<dbReference type="Pfam" id="PF00578">
    <property type="entry name" value="AhpC-TSA"/>
    <property type="match status" value="1"/>
</dbReference>
<keyword evidence="3" id="KW-0201">Cytochrome c-type biogenesis</keyword>
<dbReference type="PANTHER" id="PTHR42852">
    <property type="entry name" value="THIOL:DISULFIDE INTERCHANGE PROTEIN DSBE"/>
    <property type="match status" value="1"/>
</dbReference>
<dbReference type="EMBL" id="RBKS01000001">
    <property type="protein sequence ID" value="RKR74425.1"/>
    <property type="molecule type" value="Genomic_DNA"/>
</dbReference>